<reference evidence="2 3" key="1">
    <citation type="journal article" date="2008" name="BMC Genomics">
        <title>Genome sequence and rapid evolution of the rice pathogen Xanthomonas oryzae pv. oryzae PXO99A.</title>
        <authorList>
            <person name="Salzberg S.L."/>
            <person name="Sommer D.D."/>
            <person name="Schatz M.C."/>
            <person name="Phillippy A.M."/>
            <person name="Rabinowicz P.D."/>
            <person name="Tsuge S."/>
            <person name="Furutani A."/>
            <person name="Ochiai H."/>
            <person name="Delcher A.L."/>
            <person name="Kelley D."/>
            <person name="Madupu R."/>
            <person name="Puiu D."/>
            <person name="Radune D."/>
            <person name="Shumway M."/>
            <person name="Trapnell C."/>
            <person name="Aparna G."/>
            <person name="Jha G."/>
            <person name="Pandey A."/>
            <person name="Patil P.B."/>
            <person name="Ishihara H."/>
            <person name="Meyer D.F."/>
            <person name="Szurek B."/>
            <person name="Verdier V."/>
            <person name="Koebnik R."/>
            <person name="Dow J.M."/>
            <person name="Ryan R.P."/>
            <person name="Hirata H."/>
            <person name="Tsuyumu S."/>
            <person name="Won Lee S."/>
            <person name="Seo Y.S."/>
            <person name="Sriariyanum M."/>
            <person name="Ronald P.C."/>
            <person name="Sonti R.V."/>
            <person name="Van Sluys M.A."/>
            <person name="Leach J.E."/>
            <person name="White F.F."/>
            <person name="Bogdanove A.J."/>
        </authorList>
    </citation>
    <scope>NUCLEOTIDE SEQUENCE [LARGE SCALE GENOMIC DNA]</scope>
    <source>
        <strain evidence="2 3">PXO99A</strain>
    </source>
</reference>
<feature type="region of interest" description="Disordered" evidence="1">
    <location>
        <begin position="1"/>
        <end position="20"/>
    </location>
</feature>
<protein>
    <submittedName>
        <fullName evidence="2">Uncharacterized protein</fullName>
    </submittedName>
</protein>
<evidence type="ECO:0000256" key="1">
    <source>
        <dbReference type="SAM" id="MobiDB-lite"/>
    </source>
</evidence>
<dbReference type="Proteomes" id="UP000001740">
    <property type="component" value="Chromosome"/>
</dbReference>
<dbReference type="KEGG" id="xop:PXO_06039"/>
<name>A0A0K0GMD5_XANOP</name>
<evidence type="ECO:0000313" key="2">
    <source>
        <dbReference type="EMBL" id="ACD60166.1"/>
    </source>
</evidence>
<sequence length="38" mass="4059">MRCSGPNALAASGFGGRRSGSSLPCVWRLRHIDLDASR</sequence>
<proteinExistence type="predicted"/>
<dbReference type="AlphaFoldDB" id="A0A0K0GMD5"/>
<organism evidence="2 3">
    <name type="scientific">Xanthomonas oryzae pv. oryzae (strain PXO99A)</name>
    <dbReference type="NCBI Taxonomy" id="360094"/>
    <lineage>
        <taxon>Bacteria</taxon>
        <taxon>Pseudomonadati</taxon>
        <taxon>Pseudomonadota</taxon>
        <taxon>Gammaproteobacteria</taxon>
        <taxon>Lysobacterales</taxon>
        <taxon>Lysobacteraceae</taxon>
        <taxon>Xanthomonas</taxon>
    </lineage>
</organism>
<gene>
    <name evidence="2" type="ordered locus">PXO_06039</name>
</gene>
<dbReference type="HOGENOM" id="CLU_3334917_0_0_6"/>
<dbReference type="EMBL" id="CP000967">
    <property type="protein sequence ID" value="ACD60166.1"/>
    <property type="molecule type" value="Genomic_DNA"/>
</dbReference>
<accession>A0A0K0GMD5</accession>
<evidence type="ECO:0000313" key="3">
    <source>
        <dbReference type="Proteomes" id="UP000001740"/>
    </source>
</evidence>